<comment type="caution">
    <text evidence="1">The sequence shown here is derived from an EMBL/GenBank/DDBJ whole genome shotgun (WGS) entry which is preliminary data.</text>
</comment>
<keyword evidence="2" id="KW-1185">Reference proteome</keyword>
<organism evidence="1 2">
    <name type="scientific">Apiospora saccharicola</name>
    <dbReference type="NCBI Taxonomy" id="335842"/>
    <lineage>
        <taxon>Eukaryota</taxon>
        <taxon>Fungi</taxon>
        <taxon>Dikarya</taxon>
        <taxon>Ascomycota</taxon>
        <taxon>Pezizomycotina</taxon>
        <taxon>Sordariomycetes</taxon>
        <taxon>Xylariomycetidae</taxon>
        <taxon>Amphisphaeriales</taxon>
        <taxon>Apiosporaceae</taxon>
        <taxon>Apiospora</taxon>
    </lineage>
</organism>
<gene>
    <name evidence="1" type="ORF">PG996_014025</name>
</gene>
<dbReference type="Proteomes" id="UP001446871">
    <property type="component" value="Unassembled WGS sequence"/>
</dbReference>
<evidence type="ECO:0000313" key="1">
    <source>
        <dbReference type="EMBL" id="KAK8045961.1"/>
    </source>
</evidence>
<name>A0ABR1TH43_9PEZI</name>
<reference evidence="1 2" key="1">
    <citation type="submission" date="2023-01" db="EMBL/GenBank/DDBJ databases">
        <title>Analysis of 21 Apiospora genomes using comparative genomics revels a genus with tremendous synthesis potential of carbohydrate active enzymes and secondary metabolites.</title>
        <authorList>
            <person name="Sorensen T."/>
        </authorList>
    </citation>
    <scope>NUCLEOTIDE SEQUENCE [LARGE SCALE GENOMIC DNA]</scope>
    <source>
        <strain evidence="1 2">CBS 83171</strain>
    </source>
</reference>
<proteinExistence type="predicted"/>
<protein>
    <submittedName>
        <fullName evidence="1">Uncharacterized protein</fullName>
    </submittedName>
</protein>
<dbReference type="EMBL" id="JAQQWM010000009">
    <property type="protein sequence ID" value="KAK8045961.1"/>
    <property type="molecule type" value="Genomic_DNA"/>
</dbReference>
<evidence type="ECO:0000313" key="2">
    <source>
        <dbReference type="Proteomes" id="UP001446871"/>
    </source>
</evidence>
<accession>A0ABR1TH43</accession>
<sequence length="154" mass="17689">MVPLGQNCSLFLTGIPAELDVTRFMAQGAEVQIGKVAALHLHQSEPGQRHKAAEITMWTRADAERLMLLILNRDFCFGINRPLRAFWNRRRVGPQIREGSRVIEATGRHEQVEPGVLVPRFRQEFQFELDQVDAKMRGPNWTVVEYRFGSFEQA</sequence>